<keyword evidence="4" id="KW-1185">Reference proteome</keyword>
<dbReference type="GO" id="GO:0016020">
    <property type="term" value="C:membrane"/>
    <property type="evidence" value="ECO:0007669"/>
    <property type="project" value="InterPro"/>
</dbReference>
<comment type="similarity">
    <text evidence="1">Belongs to the multi antimicrobial extrusion (MATE) (TC 2.A.66.1) family.</text>
</comment>
<dbReference type="Pfam" id="PF01554">
    <property type="entry name" value="MatE"/>
    <property type="match status" value="2"/>
</dbReference>
<keyword evidence="2" id="KW-0812">Transmembrane</keyword>
<gene>
    <name evidence="3" type="ORF">LWI28_003663</name>
</gene>
<dbReference type="AlphaFoldDB" id="A0AAD5NL70"/>
<feature type="transmembrane region" description="Helical" evidence="2">
    <location>
        <begin position="255"/>
        <end position="275"/>
    </location>
</feature>
<dbReference type="GO" id="GO:0042910">
    <property type="term" value="F:xenobiotic transmembrane transporter activity"/>
    <property type="evidence" value="ECO:0007669"/>
    <property type="project" value="InterPro"/>
</dbReference>
<evidence type="ECO:0000256" key="2">
    <source>
        <dbReference type="SAM" id="Phobius"/>
    </source>
</evidence>
<keyword evidence="2" id="KW-0472">Membrane</keyword>
<reference evidence="3" key="1">
    <citation type="journal article" date="2022" name="Plant J.">
        <title>Strategies of tolerance reflected in two North American maple genomes.</title>
        <authorList>
            <person name="McEvoy S.L."/>
            <person name="Sezen U.U."/>
            <person name="Trouern-Trend A."/>
            <person name="McMahon S.M."/>
            <person name="Schaberg P.G."/>
            <person name="Yang J."/>
            <person name="Wegrzyn J.L."/>
            <person name="Swenson N.G."/>
        </authorList>
    </citation>
    <scope>NUCLEOTIDE SEQUENCE</scope>
    <source>
        <strain evidence="3">91603</strain>
    </source>
</reference>
<feature type="transmembrane region" description="Helical" evidence="2">
    <location>
        <begin position="71"/>
        <end position="93"/>
    </location>
</feature>
<feature type="transmembrane region" description="Helical" evidence="2">
    <location>
        <begin position="105"/>
        <end position="127"/>
    </location>
</feature>
<protein>
    <submittedName>
        <fullName evidence="3">Uncharacterized protein</fullName>
    </submittedName>
</protein>
<feature type="transmembrane region" description="Helical" evidence="2">
    <location>
        <begin position="205"/>
        <end position="230"/>
    </location>
</feature>
<keyword evidence="2" id="KW-1133">Transmembrane helix</keyword>
<dbReference type="Proteomes" id="UP001064489">
    <property type="component" value="Chromosome 10"/>
</dbReference>
<comment type="caution">
    <text evidence="3">The sequence shown here is derived from an EMBL/GenBank/DDBJ whole genome shotgun (WGS) entry which is preliminary data.</text>
</comment>
<name>A0AAD5NL70_ACENE</name>
<sequence>MIFIGLLTYGNSLISMYFMGKLGKNELAGGCLSIGIANITGYSIISGLSTGMEAISSQAYGANMWVLMGQILQRTIVILLTACLPISLLWLYSEPILVFCGQEPVISSIAYSYLLFSLPDIVFQSIINPLRIFLRTQNITLPLMLSAIIALTLHAPINYVLVCQLSLNDIRGIAMAGAITDFIILAFLVLYLHHTSVCNNTFQGLLFNAIEAVATMGIVIQATSLVYIFISSFSQAVSTRVGNELGTNCPHNAKISTWIALACAVFMSIVATFFMTAMRNTWGFIFTDDATILSLTAMSMPVVGLCEIGKWLQTTGCGVLRASTRPTLGANINFGSFSVLGCQ</sequence>
<dbReference type="EMBL" id="JAJSOW010000105">
    <property type="protein sequence ID" value="KAI9164869.1"/>
    <property type="molecule type" value="Genomic_DNA"/>
</dbReference>
<proteinExistence type="inferred from homology"/>
<evidence type="ECO:0000256" key="1">
    <source>
        <dbReference type="ARBA" id="ARBA00010199"/>
    </source>
</evidence>
<feature type="transmembrane region" description="Helical" evidence="2">
    <location>
        <begin position="173"/>
        <end position="193"/>
    </location>
</feature>
<evidence type="ECO:0000313" key="3">
    <source>
        <dbReference type="EMBL" id="KAI9164869.1"/>
    </source>
</evidence>
<organism evidence="3 4">
    <name type="scientific">Acer negundo</name>
    <name type="common">Box elder</name>
    <dbReference type="NCBI Taxonomy" id="4023"/>
    <lineage>
        <taxon>Eukaryota</taxon>
        <taxon>Viridiplantae</taxon>
        <taxon>Streptophyta</taxon>
        <taxon>Embryophyta</taxon>
        <taxon>Tracheophyta</taxon>
        <taxon>Spermatophyta</taxon>
        <taxon>Magnoliopsida</taxon>
        <taxon>eudicotyledons</taxon>
        <taxon>Gunneridae</taxon>
        <taxon>Pentapetalae</taxon>
        <taxon>rosids</taxon>
        <taxon>malvids</taxon>
        <taxon>Sapindales</taxon>
        <taxon>Sapindaceae</taxon>
        <taxon>Hippocastanoideae</taxon>
        <taxon>Acereae</taxon>
        <taxon>Acer</taxon>
    </lineage>
</organism>
<reference evidence="3" key="2">
    <citation type="submission" date="2023-02" db="EMBL/GenBank/DDBJ databases">
        <authorList>
            <person name="Swenson N.G."/>
            <person name="Wegrzyn J.L."/>
            <person name="Mcevoy S.L."/>
        </authorList>
    </citation>
    <scope>NUCLEOTIDE SEQUENCE</scope>
    <source>
        <strain evidence="3">91603</strain>
        <tissue evidence="3">Leaf</tissue>
    </source>
</reference>
<feature type="transmembrane region" description="Helical" evidence="2">
    <location>
        <begin position="27"/>
        <end position="50"/>
    </location>
</feature>
<dbReference type="InterPro" id="IPR002528">
    <property type="entry name" value="MATE_fam"/>
</dbReference>
<accession>A0AAD5NL70</accession>
<evidence type="ECO:0000313" key="4">
    <source>
        <dbReference type="Proteomes" id="UP001064489"/>
    </source>
</evidence>
<dbReference type="GO" id="GO:0015297">
    <property type="term" value="F:antiporter activity"/>
    <property type="evidence" value="ECO:0007669"/>
    <property type="project" value="InterPro"/>
</dbReference>
<feature type="transmembrane region" description="Helical" evidence="2">
    <location>
        <begin position="139"/>
        <end position="161"/>
    </location>
</feature>
<dbReference type="PANTHER" id="PTHR11206">
    <property type="entry name" value="MULTIDRUG RESISTANCE PROTEIN"/>
    <property type="match status" value="1"/>
</dbReference>